<dbReference type="PROSITE" id="PS50800">
    <property type="entry name" value="SAP"/>
    <property type="match status" value="1"/>
</dbReference>
<comment type="caution">
    <text evidence="3">The sequence shown here is derived from an EMBL/GenBank/DDBJ whole genome shotgun (WGS) entry which is preliminary data.</text>
</comment>
<sequence length="2410" mass="271005">MASEGSGGGKPFWSDYEVTVDRDGIPHYTGASPALMKEYTRRVKFAFHGLEGEGKDEEAEAADLLKKQMRFGRRLIDALHGEAWRAVEHLVVQPEKLKKKDGYEEVLNALGSIEKEGVIRKTEAFDKFFESTRRARGEAIDAYLRRKNQAWRDLCDLDETSAMSKDLLSYFVLKGCNLSREDRRSILLANKSTYDQAGIEQSLRVSFHDLHEREKQSGWRDDRKKPMKKRYYANEVHDGESPVEDDVMMVYYHNDSEYDEEDLAEEAYYHGEDDDAEAYELGSDAGASGDDDVYQAYVTMEKGRQAYKDARKKLRDVQKSRGFYQNGNWSSRDQAKEKEKSRSRCAACGHIGHWAGDSVCPKSSAGVGPKKGKGRGKSQSKGKKKSKGGAYAAAPCPMLFSLEDPDDGFQDEEGHSFMVHTGPSDDANANDMQQDEGHTFTDDRRKVSAGSYSADWETVTEPPMPGSDRPAGSRRFVEETQEVIKPTMLAKIEVREVSSFAEVRPSNMEQMKAYQLQGLCEKWGIQTGGAKKDLLMRLEDLFAGREVPKKKCTVQFVKLVEEEPSTYGSMAGSAPATPLRPVGRIDRRQWALRLRRLGRRQKHQGCAQFWRRIWRLASLCMACSVVTAVRLWLQDRLEEMAAFSSRVLNGRTRDAASPDRCKMGWTSSMVESLMSATREALLAAWRATEKSRKLLAVSAFCAYMTAEENSTEHEPCELLHADHDGSTFDMVAKTHHELEDSNGGGEGRMALVDTACTSCMHSKAWRIAYSKTLPEGYQCERTERTKLFHFADGSNTGSTIHLWRIPLFMGDRPGEVFSAEVETGTTPLLLSIPALIALAMVEVPVSEDYAADCSPPQFGARGIRKDDVTGFLGDRRSAELAYAMKSMRLQDDRTWAALSKHYSLAEQAATKGFSTTVLFEPFGGHFGVTRTASREFSWTNSQPLDLLDGYDLLSPAGEELLFRVLDEHDPVCVLIAFDCRLWSLLNNLCRGGDWEHLRKTIGLKTLRLVKRICEHQWKRGRYFVVENPATSVAWRYHRILTQILEKFDGKYVICDQCRYGQRDSESGKLIRKPTGWLSNSEPILNHVGKRCQCPPGEHQQVLGSNAKGLRSRQAACYPPALCRAICKGLLQTMELDYAGLSAQGDLAYANLSESDAEGESMEVEEPMDGDYWIIEGNEVVRVHVIPRRHLFVPLATTGVPVPVKSLAEARSTEAHFVNGDPPEYVMDDWTQASEAHAELPSLWVGRASFIFALPTQPEEQPAQAEIEVMASPSKRENVLRRRRARTRQLQRGLWVRTEDSDVAEMMQHCLDNYQDQQCKGWSVLNDQEELFRAWKAREVGQTKVRLILYSTDARRMRKPQPFLSAAEAPMRKTVVTMANGDILSTGWEDWQQASPSSQIRPLPNKPRSFVLTMFGSQIDDEEMEVQELAGEQDQIVARETEMAAREAFVKTANNEALRRAELRRVRPTRGPFHVGSYVFFYDQQGTQGSALNWRGVARVVGHEGSRIVWLSHRGILIAASPEHLSHANEEEIQGWMVTQNERELIDATPAAGGAGFLDLRQRPTPPAEGFPEEPLPAQEALEAPKDGAANACADAEMSEGYEPTEAVESADENIPKEGGSVKAEDLSASSTSMARIQLESEREQKREIRSGLFFEKKQKERKALKEQQKVQRLKDLEREAVTTPVFPEFDPDLDDFRSPATTRPAPIPEEPEMDEAVERETKRRRQGGTEDGSGQASLAFAFHAYDSDEFLLSQAKNEYGLKVEYYQKHGLEMEEFLFGVERNDFNSQYGELCSEAQARAYAAAPTDAATGPKKRGRKELRLNEITEELAAQFTGPGGSDEKEWTAWMEKGACDVLSVAESDEIFRAKSQCIIPTRWVRTNKNDGLEGKPFLPKSRLVVQGFKDKSLGSFRRDAPTASSLAESLCLVLAAVFGFVLLSKDVKNAYFSGHEIGRELYLQQPRGGLPGLKKGQLLRARKAIYGFSEAARLFWLALREHLLSDNWVESRLEPALFYLRDAEGQLAGVLVTHVDDIEAGVRKDMVEKAFENPSKALEFATSNQGSFIFRGREISQAQGGHVDVSMTNYAKAMKPVKIARERRQQLESRLTMEEKNQMMSAAGELVTFPMKMDASRDAKEILVDLARVRQAIAAARGAATFRQRYWNDVSLEDAVLVHMADAGHANGVPESADIKRYQSIGGYFLFLANKEILEGKPARANLLAFHSSQTKRVCRSTLAAEASHLSEAVEAGDWLAVLLDEALHGRQDLKHWDQLVEKRKRVYVTDSQSVFDYLHRDSTSTSSDKRMAIEGALLRETVRRPGAEVKWIDGEQNLADILTKPRVDRALLMEYMRTGMLSLVQTEVNRKSKEKKRAQRSARKKVVKSDEKKLKEKDARIERVVAEMRERAEIESEAE</sequence>
<feature type="region of interest" description="Disordered" evidence="1">
    <location>
        <begin position="1686"/>
        <end position="1735"/>
    </location>
</feature>
<feature type="region of interest" description="Disordered" evidence="1">
    <location>
        <begin position="1603"/>
        <end position="1630"/>
    </location>
</feature>
<dbReference type="InterPro" id="IPR013103">
    <property type="entry name" value="RVT_2"/>
</dbReference>
<evidence type="ECO:0000259" key="2">
    <source>
        <dbReference type="PROSITE" id="PS50800"/>
    </source>
</evidence>
<evidence type="ECO:0000313" key="3">
    <source>
        <dbReference type="EMBL" id="CAI3996137.1"/>
    </source>
</evidence>
<dbReference type="OrthoDB" id="432073at2759"/>
<proteinExistence type="predicted"/>
<feature type="region of interest" description="Disordered" evidence="1">
    <location>
        <begin position="2358"/>
        <end position="2386"/>
    </location>
</feature>
<accession>A0A9P1CPI2</accession>
<dbReference type="EMBL" id="CAMXCT010002162">
    <property type="protein sequence ID" value="CAI3996137.1"/>
    <property type="molecule type" value="Genomic_DNA"/>
</dbReference>
<feature type="region of interest" description="Disordered" evidence="1">
    <location>
        <begin position="359"/>
        <end position="390"/>
    </location>
</feature>
<dbReference type="EMBL" id="CAMXCT020002162">
    <property type="protein sequence ID" value="CAL1149512.1"/>
    <property type="molecule type" value="Genomic_DNA"/>
</dbReference>
<feature type="non-terminal residue" evidence="3">
    <location>
        <position position="2410"/>
    </location>
</feature>
<dbReference type="Pfam" id="PF07727">
    <property type="entry name" value="RVT_2"/>
    <property type="match status" value="1"/>
</dbReference>
<dbReference type="InterPro" id="IPR003034">
    <property type="entry name" value="SAP_dom"/>
</dbReference>
<organism evidence="3">
    <name type="scientific">Cladocopium goreaui</name>
    <dbReference type="NCBI Taxonomy" id="2562237"/>
    <lineage>
        <taxon>Eukaryota</taxon>
        <taxon>Sar</taxon>
        <taxon>Alveolata</taxon>
        <taxon>Dinophyceae</taxon>
        <taxon>Suessiales</taxon>
        <taxon>Symbiodiniaceae</taxon>
        <taxon>Cladocopium</taxon>
    </lineage>
</organism>
<evidence type="ECO:0000313" key="4">
    <source>
        <dbReference type="EMBL" id="CAL1149512.1"/>
    </source>
</evidence>
<reference evidence="3" key="1">
    <citation type="submission" date="2022-10" db="EMBL/GenBank/DDBJ databases">
        <authorList>
            <person name="Chen Y."/>
            <person name="Dougan E. K."/>
            <person name="Chan C."/>
            <person name="Rhodes N."/>
            <person name="Thang M."/>
        </authorList>
    </citation>
    <scope>NUCLEOTIDE SEQUENCE</scope>
</reference>
<protein>
    <recommendedName>
        <fullName evidence="2">SAP domain-containing protein</fullName>
    </recommendedName>
</protein>
<reference evidence="4" key="2">
    <citation type="submission" date="2024-04" db="EMBL/GenBank/DDBJ databases">
        <authorList>
            <person name="Chen Y."/>
            <person name="Shah S."/>
            <person name="Dougan E. K."/>
            <person name="Thang M."/>
            <person name="Chan C."/>
        </authorList>
    </citation>
    <scope>NUCLEOTIDE SEQUENCE [LARGE SCALE GENOMIC DNA]</scope>
</reference>
<evidence type="ECO:0000256" key="1">
    <source>
        <dbReference type="SAM" id="MobiDB-lite"/>
    </source>
</evidence>
<feature type="compositionally biased region" description="Basic residues" evidence="1">
    <location>
        <begin position="2363"/>
        <end position="2377"/>
    </location>
</feature>
<feature type="domain" description="SAP" evidence="2">
    <location>
        <begin position="508"/>
        <end position="542"/>
    </location>
</feature>
<name>A0A9P1CPI2_9DINO</name>
<gene>
    <name evidence="3" type="ORF">C1SCF055_LOCUS22637</name>
</gene>
<feature type="region of interest" description="Disordered" evidence="1">
    <location>
        <begin position="1553"/>
        <end position="1573"/>
    </location>
</feature>
<feature type="compositionally biased region" description="Basic residues" evidence="1">
    <location>
        <begin position="370"/>
        <end position="387"/>
    </location>
</feature>